<gene>
    <name evidence="2" type="ORF">UT77_C0001G0259</name>
</gene>
<protein>
    <recommendedName>
        <fullName evidence="4">Thioredoxin domain-containing protein</fullName>
    </recommendedName>
</protein>
<feature type="transmembrane region" description="Helical" evidence="1">
    <location>
        <begin position="21"/>
        <end position="43"/>
    </location>
</feature>
<reference evidence="2 3" key="1">
    <citation type="journal article" date="2015" name="Nature">
        <title>rRNA introns, odd ribosomes, and small enigmatic genomes across a large radiation of phyla.</title>
        <authorList>
            <person name="Brown C.T."/>
            <person name="Hug L.A."/>
            <person name="Thomas B.C."/>
            <person name="Sharon I."/>
            <person name="Castelle C.J."/>
            <person name="Singh A."/>
            <person name="Wilkins M.J."/>
            <person name="Williams K.H."/>
            <person name="Banfield J.F."/>
        </authorList>
    </citation>
    <scope>NUCLEOTIDE SEQUENCE [LARGE SCALE GENOMIC DNA]</scope>
</reference>
<dbReference type="EMBL" id="LBYB01000001">
    <property type="protein sequence ID" value="KKR42808.1"/>
    <property type="molecule type" value="Genomic_DNA"/>
</dbReference>
<sequence length="406" mass="44896">MNRKDVVSSIGSRLSSKKKKLNITWPKIILIVTLTATVIGALVSTKTLVAVNKNIAAAKEAARPANVKIVKISVPGCQDCFNIDAAVNDFKKQNVKVEDEITLNFDSPEASASIKELAIKRIPAYIVSGEVTKSNLEGFVKNNGEIKNNNFVFTKVTPVFIDTDSKQEVGKVIATILTDPSCTECIDPKLTLESFKKSGIKIVDQKEIVWNSFEGQRIINQYKITKLPTFVLSSDIDFYDNVKSSWANIGTVEQDKTYVARNLFLPYRDLEKNQILGLVDLIYLTDSNCSDCYKADAVQKPILKQGYGVGIRSERTVDVSSGEGQGLISKYKITKIPTILTSPESDQYTNLKNVWKNVGTVETDGWYVFREMQQLRGVVYKDLTTNQIVGKVQSATPSATPSGAQQ</sequence>
<proteinExistence type="predicted"/>
<comment type="caution">
    <text evidence="2">The sequence shown here is derived from an EMBL/GenBank/DDBJ whole genome shotgun (WGS) entry which is preliminary data.</text>
</comment>
<accession>A0A0G0QRN3</accession>
<keyword evidence="1" id="KW-0472">Membrane</keyword>
<evidence type="ECO:0000313" key="3">
    <source>
        <dbReference type="Proteomes" id="UP000034881"/>
    </source>
</evidence>
<dbReference type="AlphaFoldDB" id="A0A0G0QRN3"/>
<dbReference type="Proteomes" id="UP000034881">
    <property type="component" value="Unassembled WGS sequence"/>
</dbReference>
<organism evidence="2 3">
    <name type="scientific">Candidatus Daviesbacteria bacterium GW2011_GWC2_40_12</name>
    <dbReference type="NCBI Taxonomy" id="1618431"/>
    <lineage>
        <taxon>Bacteria</taxon>
        <taxon>Candidatus Daviesiibacteriota</taxon>
    </lineage>
</organism>
<keyword evidence="1" id="KW-1133">Transmembrane helix</keyword>
<evidence type="ECO:0008006" key="4">
    <source>
        <dbReference type="Google" id="ProtNLM"/>
    </source>
</evidence>
<keyword evidence="1" id="KW-0812">Transmembrane</keyword>
<name>A0A0G0QRN3_9BACT</name>
<evidence type="ECO:0000256" key="1">
    <source>
        <dbReference type="SAM" id="Phobius"/>
    </source>
</evidence>
<evidence type="ECO:0000313" key="2">
    <source>
        <dbReference type="EMBL" id="KKR42808.1"/>
    </source>
</evidence>